<feature type="domain" description="RING-type" evidence="4">
    <location>
        <begin position="222"/>
        <end position="280"/>
    </location>
</feature>
<dbReference type="InterPro" id="IPR013083">
    <property type="entry name" value="Znf_RING/FYVE/PHD"/>
</dbReference>
<evidence type="ECO:0000259" key="4">
    <source>
        <dbReference type="PROSITE" id="PS50089"/>
    </source>
</evidence>
<dbReference type="InterPro" id="IPR017907">
    <property type="entry name" value="Znf_RING_CS"/>
</dbReference>
<evidence type="ECO:0000256" key="1">
    <source>
        <dbReference type="ARBA" id="ARBA00022723"/>
    </source>
</evidence>
<name>A0A6C0HM22_9ZZZZ</name>
<dbReference type="PROSITE" id="PS50089">
    <property type="entry name" value="ZF_RING_2"/>
    <property type="match status" value="1"/>
</dbReference>
<proteinExistence type="predicted"/>
<keyword evidence="2" id="KW-0863">Zinc-finger</keyword>
<dbReference type="Gene3D" id="3.30.40.10">
    <property type="entry name" value="Zinc/RING finger domain, C3HC4 (zinc finger)"/>
    <property type="match status" value="1"/>
</dbReference>
<evidence type="ECO:0000256" key="3">
    <source>
        <dbReference type="ARBA" id="ARBA00022833"/>
    </source>
</evidence>
<evidence type="ECO:0000256" key="2">
    <source>
        <dbReference type="ARBA" id="ARBA00022771"/>
    </source>
</evidence>
<keyword evidence="3" id="KW-0862">Zinc</keyword>
<dbReference type="CDD" id="cd16449">
    <property type="entry name" value="RING-HC"/>
    <property type="match status" value="1"/>
</dbReference>
<dbReference type="InterPro" id="IPR001841">
    <property type="entry name" value="Znf_RING"/>
</dbReference>
<dbReference type="GO" id="GO:0008270">
    <property type="term" value="F:zinc ion binding"/>
    <property type="evidence" value="ECO:0007669"/>
    <property type="project" value="UniProtKB-KW"/>
</dbReference>
<sequence length="291" mass="33809">MNTNLTQIAAITVKFLNQGWYHKDAFLKKKMNNNLIETSCCISCFNRTSFELLKFSKIIYLNKDSSVFSVYCICNDCSDKIILGEIANIRAPNNFKEIWEFLIKANQLTYIIDDFKLIDANCTSVLENAINHSKFNYNEKLALFNNLANANNKLSNNIDIEIQKHQILNEQLTKNDKLIIDIKTQFRKFTCELIKENHTTITEQLDKLNEINNVKKYSVPECKICMMREVKIALQCGHVLCYCCYKNILKHTDKSQYELDSENEDADIKDIDIIECPICRTISTLSVNIYF</sequence>
<dbReference type="AlphaFoldDB" id="A0A6C0HM22"/>
<accession>A0A6C0HM22</accession>
<keyword evidence="1" id="KW-0479">Metal-binding</keyword>
<dbReference type="SMART" id="SM00184">
    <property type="entry name" value="RING"/>
    <property type="match status" value="1"/>
</dbReference>
<organism evidence="5">
    <name type="scientific">viral metagenome</name>
    <dbReference type="NCBI Taxonomy" id="1070528"/>
    <lineage>
        <taxon>unclassified sequences</taxon>
        <taxon>metagenomes</taxon>
        <taxon>organismal metagenomes</taxon>
    </lineage>
</organism>
<evidence type="ECO:0000313" key="5">
    <source>
        <dbReference type="EMBL" id="QHT81420.1"/>
    </source>
</evidence>
<dbReference type="SUPFAM" id="SSF57850">
    <property type="entry name" value="RING/U-box"/>
    <property type="match status" value="1"/>
</dbReference>
<dbReference type="PROSITE" id="PS00518">
    <property type="entry name" value="ZF_RING_1"/>
    <property type="match status" value="1"/>
</dbReference>
<protein>
    <recommendedName>
        <fullName evidence="4">RING-type domain-containing protein</fullName>
    </recommendedName>
</protein>
<reference evidence="5" key="1">
    <citation type="journal article" date="2020" name="Nature">
        <title>Giant virus diversity and host interactions through global metagenomics.</title>
        <authorList>
            <person name="Schulz F."/>
            <person name="Roux S."/>
            <person name="Paez-Espino D."/>
            <person name="Jungbluth S."/>
            <person name="Walsh D.A."/>
            <person name="Denef V.J."/>
            <person name="McMahon K.D."/>
            <person name="Konstantinidis K.T."/>
            <person name="Eloe-Fadrosh E.A."/>
            <person name="Kyrpides N.C."/>
            <person name="Woyke T."/>
        </authorList>
    </citation>
    <scope>NUCLEOTIDE SEQUENCE</scope>
    <source>
        <strain evidence="5">GVMAG-M-3300023184-13</strain>
    </source>
</reference>
<dbReference type="EMBL" id="MN739982">
    <property type="protein sequence ID" value="QHT81420.1"/>
    <property type="molecule type" value="Genomic_DNA"/>
</dbReference>